<evidence type="ECO:0000313" key="2">
    <source>
        <dbReference type="Proteomes" id="UP001142291"/>
    </source>
</evidence>
<dbReference type="AlphaFoldDB" id="A0A9W6HKG6"/>
<sequence>MYLDDSGDGGFKFGQGSTSHLVMAACIFRDPAHITTAVDLIEECSRHNRQTREFKYSKTKDRVKDCFFRCIAPATFDVRTIIIEKRLIYSDHLRSHPAALKSYAIRMLMTKNHGQIRDAKLFIDGQDTRAFGMQDSDYLMRIVNRESPGTLSEIRHVDSSVSRPIQLADMVAGAINRRVRTDRPGSAAHLTTFARRTYQPRGSCWHFRPRPELLTI</sequence>
<dbReference type="InterPro" id="IPR024524">
    <property type="entry name" value="DUF3800"/>
</dbReference>
<reference evidence="1" key="1">
    <citation type="journal article" date="2014" name="Int. J. Syst. Evol. Microbiol.">
        <title>Complete genome sequence of Corynebacterium casei LMG S-19264T (=DSM 44701T), isolated from a smear-ripened cheese.</title>
        <authorList>
            <consortium name="US DOE Joint Genome Institute (JGI-PGF)"/>
            <person name="Walter F."/>
            <person name="Albersmeier A."/>
            <person name="Kalinowski J."/>
            <person name="Ruckert C."/>
        </authorList>
    </citation>
    <scope>NUCLEOTIDE SEQUENCE</scope>
    <source>
        <strain evidence="1">VKM Ac-1940</strain>
    </source>
</reference>
<name>A0A9W6HKG6_9MICO</name>
<dbReference type="Proteomes" id="UP001142291">
    <property type="component" value="Unassembled WGS sequence"/>
</dbReference>
<keyword evidence="2" id="KW-1185">Reference proteome</keyword>
<organism evidence="1 2">
    <name type="scientific">Microbacterium dextranolyticum</name>
    <dbReference type="NCBI Taxonomy" id="36806"/>
    <lineage>
        <taxon>Bacteria</taxon>
        <taxon>Bacillati</taxon>
        <taxon>Actinomycetota</taxon>
        <taxon>Actinomycetes</taxon>
        <taxon>Micrococcales</taxon>
        <taxon>Microbacteriaceae</taxon>
        <taxon>Microbacterium</taxon>
    </lineage>
</organism>
<accession>A0A9W6HKG6</accession>
<dbReference type="EMBL" id="BSER01000002">
    <property type="protein sequence ID" value="GLJ94414.1"/>
    <property type="molecule type" value="Genomic_DNA"/>
</dbReference>
<reference evidence="1" key="2">
    <citation type="submission" date="2023-01" db="EMBL/GenBank/DDBJ databases">
        <authorList>
            <person name="Sun Q."/>
            <person name="Evtushenko L."/>
        </authorList>
    </citation>
    <scope>NUCLEOTIDE SEQUENCE</scope>
    <source>
        <strain evidence="1">VKM Ac-1940</strain>
    </source>
</reference>
<gene>
    <name evidence="1" type="ORF">GCM10017591_04750</name>
</gene>
<evidence type="ECO:0000313" key="1">
    <source>
        <dbReference type="EMBL" id="GLJ94414.1"/>
    </source>
</evidence>
<dbReference type="RefSeq" id="WP_344674237.1">
    <property type="nucleotide sequence ID" value="NZ_BAAAUR010000008.1"/>
</dbReference>
<comment type="caution">
    <text evidence="1">The sequence shown here is derived from an EMBL/GenBank/DDBJ whole genome shotgun (WGS) entry which is preliminary data.</text>
</comment>
<protein>
    <recommendedName>
        <fullName evidence="3">DUF3800 domain-containing protein</fullName>
    </recommendedName>
</protein>
<proteinExistence type="predicted"/>
<evidence type="ECO:0008006" key="3">
    <source>
        <dbReference type="Google" id="ProtNLM"/>
    </source>
</evidence>
<dbReference type="Pfam" id="PF12686">
    <property type="entry name" value="DUF3800"/>
    <property type="match status" value="1"/>
</dbReference>